<comment type="similarity">
    <text evidence="6">Belongs to the sigma-70 factor family. RpoD/SigA subfamily.</text>
</comment>
<gene>
    <name evidence="6 10" type="primary">rpoD</name>
    <name evidence="10" type="ORF">MMG00_07270</name>
</gene>
<dbReference type="PANTHER" id="PTHR30603">
    <property type="entry name" value="RNA POLYMERASE SIGMA FACTOR RPO"/>
    <property type="match status" value="1"/>
</dbReference>
<comment type="subunit">
    <text evidence="6">Interacts transiently with the RNA polymerase catalytic core.</text>
</comment>
<keyword evidence="4 6" id="KW-0238">DNA-binding</keyword>
<dbReference type="NCBIfam" id="TIGR02937">
    <property type="entry name" value="sigma70-ECF"/>
    <property type="match status" value="1"/>
</dbReference>
<evidence type="ECO:0000256" key="5">
    <source>
        <dbReference type="ARBA" id="ARBA00023163"/>
    </source>
</evidence>
<comment type="function">
    <text evidence="6">Sigma factors are initiation factors that promote the attachment of RNA polymerase to specific initiation sites and are then released. This sigma factor is the primary sigma factor during exponential growth.</text>
</comment>
<dbReference type="SUPFAM" id="SSF88946">
    <property type="entry name" value="Sigma2 domain of RNA polymerase sigma factors"/>
    <property type="match status" value="1"/>
</dbReference>
<dbReference type="InterPro" id="IPR050239">
    <property type="entry name" value="Sigma-70_RNA_pol_init_factors"/>
</dbReference>
<dbReference type="NCBIfam" id="TIGR02393">
    <property type="entry name" value="RpoD_Cterm"/>
    <property type="match status" value="1"/>
</dbReference>
<keyword evidence="1 6" id="KW-0963">Cytoplasm</keyword>
<dbReference type="InterPro" id="IPR036388">
    <property type="entry name" value="WH-like_DNA-bd_sf"/>
</dbReference>
<feature type="domain" description="RNA polymerase sigma-70" evidence="8">
    <location>
        <begin position="395"/>
        <end position="408"/>
    </location>
</feature>
<evidence type="ECO:0000256" key="3">
    <source>
        <dbReference type="ARBA" id="ARBA00023082"/>
    </source>
</evidence>
<sequence length="606" mass="69890">MSNQSDQKKQDQLKKEQIKKLIAYGKEQGYLTYAEVNDHLPKGMVDPEQIESIIAMIEDMGISVHEEAPDEDTLMLSESLDSDDAVEEAAEVLANIDDEEIGRTTDPVRMYMREMGTVDLLTREEEKQIAIRIEEGLHSSLNSLALYVPATYHLIDSYHAAVKEEGRLTDVVLGFIDPSFYLEDEEKEDEEVEVDDSANGPDPEILATKITELQAIVDKLNAIKEKEGATSKSDKIKEVRAGLREKFMEFQLAPKLQIEMYDKLRETIDRIRPLERKIMHICVAKAKMPRTEFLKVFPRNEANKEVFKDDVFNRKAKYVEPLKEFEKHIYEYQDRLAKIEGETDLTIYEIKEINRQISIGEAQARRAKREMIEANLRLVISIAKKYTNRGLQFLDLIQEGNIGLMKAVDKFEYRRGYKFSTYATWWIRQAITRSIADQARTIRIPVHMIETINKLNRISRQLLQEFGREATPEEIAEAMGETEERVRRVLKIAREPVSMETPVGDDEDSSLGDFIEDVYAVSPMESATDEGLNDATREVLDTLTAREAKVLRMRFGIDMNTDHTLEEVGKQFDVTRERIRQIEAKALRKLRHPNRSESLKSFLDVD</sequence>
<dbReference type="Pfam" id="PF03979">
    <property type="entry name" value="Sigma70_r1_1"/>
    <property type="match status" value="1"/>
</dbReference>
<evidence type="ECO:0000313" key="10">
    <source>
        <dbReference type="EMBL" id="UNM95040.1"/>
    </source>
</evidence>
<feature type="domain" description="RNA polymerase sigma-70" evidence="9">
    <location>
        <begin position="564"/>
        <end position="590"/>
    </location>
</feature>
<dbReference type="Pfam" id="PF04539">
    <property type="entry name" value="Sigma70_r3"/>
    <property type="match status" value="1"/>
</dbReference>
<evidence type="ECO:0000256" key="7">
    <source>
        <dbReference type="SAM" id="Coils"/>
    </source>
</evidence>
<dbReference type="SUPFAM" id="SSF88659">
    <property type="entry name" value="Sigma3 and sigma4 domains of RNA polymerase sigma factors"/>
    <property type="match status" value="2"/>
</dbReference>
<dbReference type="Proteomes" id="UP000829542">
    <property type="component" value="Chromosome"/>
</dbReference>
<evidence type="ECO:0000256" key="6">
    <source>
        <dbReference type="HAMAP-Rule" id="MF_00963"/>
    </source>
</evidence>
<keyword evidence="3 6" id="KW-0731">Sigma factor</keyword>
<dbReference type="InterPro" id="IPR000943">
    <property type="entry name" value="RNA_pol_sigma70"/>
</dbReference>
<reference evidence="10 11" key="1">
    <citation type="submission" date="2022-03" db="EMBL/GenBank/DDBJ databases">
        <title>Ignatzschineria rhizosphaerae HR5S32.</title>
        <authorList>
            <person name="Sun J.Q."/>
            <person name="Feng J.Y."/>
        </authorList>
    </citation>
    <scope>NUCLEOTIDE SEQUENCE [LARGE SCALE GENOMIC DNA]</scope>
    <source>
        <strain evidence="10 11">HR5S32</strain>
    </source>
</reference>
<proteinExistence type="inferred from homology"/>
<dbReference type="Gene3D" id="1.10.601.10">
    <property type="entry name" value="RNA Polymerase Primary Sigma Factor"/>
    <property type="match status" value="1"/>
</dbReference>
<keyword evidence="2 6" id="KW-0805">Transcription regulation</keyword>
<comment type="subcellular location">
    <subcellularLocation>
        <location evidence="6">Cytoplasm</location>
    </subcellularLocation>
</comment>
<dbReference type="InterPro" id="IPR007127">
    <property type="entry name" value="RNA_pol_sigma_70_r1_1"/>
</dbReference>
<dbReference type="Pfam" id="PF00140">
    <property type="entry name" value="Sigma70_r1_2"/>
    <property type="match status" value="1"/>
</dbReference>
<dbReference type="InterPro" id="IPR013324">
    <property type="entry name" value="RNA_pol_sigma_r3/r4-like"/>
</dbReference>
<feature type="coiled-coil region" evidence="7">
    <location>
        <begin position="322"/>
        <end position="370"/>
    </location>
</feature>
<organism evidence="10 11">
    <name type="scientific">Ignatzschineria rhizosphaerae</name>
    <dbReference type="NCBI Taxonomy" id="2923279"/>
    <lineage>
        <taxon>Bacteria</taxon>
        <taxon>Pseudomonadati</taxon>
        <taxon>Pseudomonadota</taxon>
        <taxon>Gammaproteobacteria</taxon>
        <taxon>Cardiobacteriales</taxon>
        <taxon>Ignatzschineriaceae</taxon>
        <taxon>Ignatzschineria</taxon>
    </lineage>
</organism>
<evidence type="ECO:0000313" key="11">
    <source>
        <dbReference type="Proteomes" id="UP000829542"/>
    </source>
</evidence>
<feature type="DNA-binding region" description="H-T-H motif" evidence="6">
    <location>
        <begin position="565"/>
        <end position="584"/>
    </location>
</feature>
<dbReference type="InterPro" id="IPR007630">
    <property type="entry name" value="RNA_pol_sigma70_r4"/>
</dbReference>
<evidence type="ECO:0000259" key="8">
    <source>
        <dbReference type="PROSITE" id="PS00715"/>
    </source>
</evidence>
<dbReference type="HAMAP" id="MF_00963">
    <property type="entry name" value="Sigma70_RpoD_SigA"/>
    <property type="match status" value="1"/>
</dbReference>
<keyword evidence="5 6" id="KW-0804">Transcription</keyword>
<evidence type="ECO:0000256" key="2">
    <source>
        <dbReference type="ARBA" id="ARBA00023015"/>
    </source>
</evidence>
<dbReference type="PROSITE" id="PS00716">
    <property type="entry name" value="SIGMA70_2"/>
    <property type="match status" value="1"/>
</dbReference>
<dbReference type="Pfam" id="PF04546">
    <property type="entry name" value="Sigma70_ner"/>
    <property type="match status" value="1"/>
</dbReference>
<dbReference type="RefSeq" id="WP_242146898.1">
    <property type="nucleotide sequence ID" value="NZ_CP093379.1"/>
</dbReference>
<dbReference type="Gene3D" id="1.10.10.10">
    <property type="entry name" value="Winged helix-like DNA-binding domain superfamily/Winged helix DNA-binding domain"/>
    <property type="match status" value="2"/>
</dbReference>
<dbReference type="Pfam" id="PF04545">
    <property type="entry name" value="Sigma70_r4"/>
    <property type="match status" value="1"/>
</dbReference>
<dbReference type="PROSITE" id="PS00715">
    <property type="entry name" value="SIGMA70_1"/>
    <property type="match status" value="1"/>
</dbReference>
<feature type="region of interest" description="Sigma-70 factor domain-4" evidence="6">
    <location>
        <begin position="539"/>
        <end position="592"/>
    </location>
</feature>
<dbReference type="EMBL" id="CP093379">
    <property type="protein sequence ID" value="UNM95040.1"/>
    <property type="molecule type" value="Genomic_DNA"/>
</dbReference>
<protein>
    <recommendedName>
        <fullName evidence="6">RNA polymerase sigma factor RpoD</fullName>
    </recommendedName>
    <alternativeName>
        <fullName evidence="6">Sigma-70</fullName>
    </alternativeName>
</protein>
<dbReference type="InterPro" id="IPR012760">
    <property type="entry name" value="RNA_pol_sigma_RpoD_C"/>
</dbReference>
<name>A0ABY3X2Q7_9GAMM</name>
<feature type="region of interest" description="Sigma-70 factor domain-2" evidence="6">
    <location>
        <begin position="371"/>
        <end position="441"/>
    </location>
</feature>
<dbReference type="InterPro" id="IPR009042">
    <property type="entry name" value="RNA_pol_sigma70_r1_2"/>
</dbReference>
<keyword evidence="11" id="KW-1185">Reference proteome</keyword>
<dbReference type="Pfam" id="PF04542">
    <property type="entry name" value="Sigma70_r2"/>
    <property type="match status" value="1"/>
</dbReference>
<keyword evidence="7" id="KW-0175">Coiled coil</keyword>
<dbReference type="InterPro" id="IPR042189">
    <property type="entry name" value="RNA_pol_sigma_70_r1_1_sf"/>
</dbReference>
<feature type="region of interest" description="Sigma-70 factor domain-3" evidence="6">
    <location>
        <begin position="450"/>
        <end position="526"/>
    </location>
</feature>
<dbReference type="InterPro" id="IPR013325">
    <property type="entry name" value="RNA_pol_sigma_r2"/>
</dbReference>
<dbReference type="InterPro" id="IPR007627">
    <property type="entry name" value="RNA_pol_sigma70_r2"/>
</dbReference>
<dbReference type="PRINTS" id="PR00046">
    <property type="entry name" value="SIGMA70FCT"/>
</dbReference>
<feature type="short sequence motif" description="Interaction with polymerase core subunit RpoC" evidence="6">
    <location>
        <begin position="395"/>
        <end position="398"/>
    </location>
</feature>
<dbReference type="CDD" id="cd06171">
    <property type="entry name" value="Sigma70_r4"/>
    <property type="match status" value="1"/>
</dbReference>
<dbReference type="NCBIfam" id="NF004208">
    <property type="entry name" value="PRK05658.1"/>
    <property type="match status" value="1"/>
</dbReference>
<accession>A0ABY3X2Q7</accession>
<dbReference type="InterPro" id="IPR028630">
    <property type="entry name" value="Sigma70_RpoD"/>
</dbReference>
<dbReference type="PANTHER" id="PTHR30603:SF60">
    <property type="entry name" value="RNA POLYMERASE SIGMA FACTOR RPOD"/>
    <property type="match status" value="1"/>
</dbReference>
<dbReference type="InterPro" id="IPR007624">
    <property type="entry name" value="RNA_pol_sigma70_r3"/>
</dbReference>
<dbReference type="InterPro" id="IPR007631">
    <property type="entry name" value="RNA_pol_sigma_70_non-ess"/>
</dbReference>
<evidence type="ECO:0000259" key="9">
    <source>
        <dbReference type="PROSITE" id="PS00716"/>
    </source>
</evidence>
<evidence type="ECO:0000256" key="4">
    <source>
        <dbReference type="ARBA" id="ARBA00023125"/>
    </source>
</evidence>
<dbReference type="Gene3D" id="1.10.220.120">
    <property type="entry name" value="Sigma-70 factor, region 1.1"/>
    <property type="match status" value="1"/>
</dbReference>
<dbReference type="InterPro" id="IPR014284">
    <property type="entry name" value="RNA_pol_sigma-70_dom"/>
</dbReference>
<evidence type="ECO:0000256" key="1">
    <source>
        <dbReference type="ARBA" id="ARBA00022490"/>
    </source>
</evidence>